<dbReference type="SUPFAM" id="SSF53927">
    <property type="entry name" value="Cytidine deaminase-like"/>
    <property type="match status" value="1"/>
</dbReference>
<evidence type="ECO:0000259" key="5">
    <source>
        <dbReference type="PROSITE" id="PS51747"/>
    </source>
</evidence>
<keyword evidence="2" id="KW-0479">Metal-binding</keyword>
<dbReference type="InterPro" id="IPR016192">
    <property type="entry name" value="APOBEC/CMP_deaminase_Zn-bd"/>
</dbReference>
<keyword evidence="3" id="KW-0378">Hydrolase</keyword>
<dbReference type="PANTHER" id="PTHR11086:SF18">
    <property type="entry name" value="DEOXYCYTIDYLATE DEAMINASE"/>
    <property type="match status" value="1"/>
</dbReference>
<dbReference type="RefSeq" id="WP_222012199.1">
    <property type="nucleotide sequence ID" value="NZ_JABTXI010000002.1"/>
</dbReference>
<dbReference type="Pfam" id="PF00383">
    <property type="entry name" value="dCMP_cyt_deam_1"/>
    <property type="match status" value="1"/>
</dbReference>
<dbReference type="InterPro" id="IPR016193">
    <property type="entry name" value="Cytidine_deaminase-like"/>
</dbReference>
<name>A0ABS7LDD9_9HYPH</name>
<evidence type="ECO:0000256" key="4">
    <source>
        <dbReference type="ARBA" id="ARBA00022833"/>
    </source>
</evidence>
<dbReference type="PIRSF" id="PIRSF006019">
    <property type="entry name" value="dCMP_deaminase"/>
    <property type="match status" value="1"/>
</dbReference>
<evidence type="ECO:0000256" key="2">
    <source>
        <dbReference type="ARBA" id="ARBA00022723"/>
    </source>
</evidence>
<gene>
    <name evidence="6" type="ORF">HJA87_06260</name>
</gene>
<evidence type="ECO:0000313" key="7">
    <source>
        <dbReference type="Proteomes" id="UP000720124"/>
    </source>
</evidence>
<dbReference type="PROSITE" id="PS00903">
    <property type="entry name" value="CYT_DCMP_DEAMINASES_1"/>
    <property type="match status" value="1"/>
</dbReference>
<dbReference type="InterPro" id="IPR015517">
    <property type="entry name" value="dCMP_deaminase-rel"/>
</dbReference>
<proteinExistence type="inferred from homology"/>
<reference evidence="6 7" key="1">
    <citation type="submission" date="2020-06" db="EMBL/GenBank/DDBJ databases">
        <title>Global-level population genomics: horizontal gene transfer, symbiosis and evolution in Rhizobia.</title>
        <authorList>
            <person name="Gai Y."/>
        </authorList>
    </citation>
    <scope>NUCLEOTIDE SEQUENCE [LARGE SCALE GENOMIC DNA]</scope>
    <source>
        <strain evidence="6 7">PLR6_1b</strain>
    </source>
</reference>
<evidence type="ECO:0000256" key="3">
    <source>
        <dbReference type="ARBA" id="ARBA00022801"/>
    </source>
</evidence>
<accession>A0ABS7LDD9</accession>
<dbReference type="PANTHER" id="PTHR11086">
    <property type="entry name" value="DEOXYCYTIDYLATE DEAMINASE-RELATED"/>
    <property type="match status" value="1"/>
</dbReference>
<comment type="caution">
    <text evidence="6">The sequence shown here is derived from an EMBL/GenBank/DDBJ whole genome shotgun (WGS) entry which is preliminary data.</text>
</comment>
<dbReference type="EMBL" id="JABTXI010000002">
    <property type="protein sequence ID" value="MBY3589487.1"/>
    <property type="molecule type" value="Genomic_DNA"/>
</dbReference>
<dbReference type="PROSITE" id="PS51747">
    <property type="entry name" value="CYT_DCMP_DEAMINASES_2"/>
    <property type="match status" value="1"/>
</dbReference>
<dbReference type="InterPro" id="IPR016473">
    <property type="entry name" value="dCMP_deaminase"/>
</dbReference>
<evidence type="ECO:0000313" key="6">
    <source>
        <dbReference type="EMBL" id="MBY3589487.1"/>
    </source>
</evidence>
<dbReference type="Gene3D" id="3.40.140.10">
    <property type="entry name" value="Cytidine Deaminase, domain 2"/>
    <property type="match status" value="1"/>
</dbReference>
<sequence>MAISHDDRRFLIRCDEVKAMSHDPHRQVGVVIVGTEGTVIAEGTNAPPSAFGLNHLETQMEISNDPSWKYFMLEHAERNAIFSAHNRGISLAGATMYGSLFPCADCARAMVAVGISRVVVSTADNDPRRDEKWRDHYKYARLVFELGGVSVELVERSDTTRSKVG</sequence>
<feature type="domain" description="CMP/dCMP-type deaminase" evidence="5">
    <location>
        <begin position="5"/>
        <end position="144"/>
    </location>
</feature>
<dbReference type="Proteomes" id="UP000720124">
    <property type="component" value="Unassembled WGS sequence"/>
</dbReference>
<evidence type="ECO:0000256" key="1">
    <source>
        <dbReference type="ARBA" id="ARBA00006576"/>
    </source>
</evidence>
<organism evidence="6 7">
    <name type="scientific">Rhizobium bangladeshense</name>
    <dbReference type="NCBI Taxonomy" id="1138189"/>
    <lineage>
        <taxon>Bacteria</taxon>
        <taxon>Pseudomonadati</taxon>
        <taxon>Pseudomonadota</taxon>
        <taxon>Alphaproteobacteria</taxon>
        <taxon>Hyphomicrobiales</taxon>
        <taxon>Rhizobiaceae</taxon>
        <taxon>Rhizobium/Agrobacterium group</taxon>
        <taxon>Rhizobium</taxon>
    </lineage>
</organism>
<protein>
    <recommendedName>
        <fullName evidence="5">CMP/dCMP-type deaminase domain-containing protein</fullName>
    </recommendedName>
</protein>
<dbReference type="InterPro" id="IPR002125">
    <property type="entry name" value="CMP_dCMP_dom"/>
</dbReference>
<comment type="similarity">
    <text evidence="1">Belongs to the cytidine and deoxycytidylate deaminase family.</text>
</comment>
<keyword evidence="7" id="KW-1185">Reference proteome</keyword>
<keyword evidence="4" id="KW-0862">Zinc</keyword>